<dbReference type="AlphaFoldDB" id="T0QUB1"/>
<evidence type="ECO:0000256" key="4">
    <source>
        <dbReference type="ARBA" id="ARBA00022448"/>
    </source>
</evidence>
<evidence type="ECO:0000256" key="7">
    <source>
        <dbReference type="ARBA" id="ARBA00022989"/>
    </source>
</evidence>
<comment type="similarity">
    <text evidence="3">Belongs to the riboflavin transporter family.</text>
</comment>
<keyword evidence="4" id="KW-0813">Transport</keyword>
<keyword evidence="7 9" id="KW-1133">Transmembrane helix</keyword>
<dbReference type="GO" id="GO:0032217">
    <property type="term" value="F:riboflavin transmembrane transporter activity"/>
    <property type="evidence" value="ECO:0007669"/>
    <property type="project" value="InterPro"/>
</dbReference>
<feature type="transmembrane region" description="Helical" evidence="9">
    <location>
        <begin position="42"/>
        <end position="69"/>
    </location>
</feature>
<evidence type="ECO:0000313" key="10">
    <source>
        <dbReference type="EMBL" id="EQC38301.1"/>
    </source>
</evidence>
<evidence type="ECO:0000256" key="2">
    <source>
        <dbReference type="ARBA" id="ARBA00004651"/>
    </source>
</evidence>
<feature type="transmembrane region" description="Helical" evidence="9">
    <location>
        <begin position="356"/>
        <end position="375"/>
    </location>
</feature>
<gene>
    <name evidence="10" type="ORF">SDRG_04022</name>
</gene>
<sequence>MADELRVTVNYHTQEPIAMDPAPRPLLSPSASPLYREPYKVAAVYAAFILFGLGSWIMSNCVFVEIAALYQRTPEKAAISAYLIVAIQASNIFPALYMVFNNDQQLFSIRTAIWGLLSMGIVVCVLLSIFWDQTSVFFGHEHSTALLVLVFFGGMVSSTTSVVYYPFVATFPPLFTSALSTGEGLSGVIAGVLGIIQDPGATHMHITVGGYFFYGAVVFLVALLAFVFLVKSPWATQIQASMYREDGGDFDYKFTPPLKRAPSPAMKMNETLPLVLPQSKHQFSTAVERRNYVVSKLWKPLLCQVVLCAMSFGVIPSILPFLGSKYSNSAEVLKWSSVLSMACDPLARFLTSFYRWYNVTVLTSLTVLLGALMAVSATTAHPIFSSYALGGIAPVVGNCVFVFLFAYSQTMAYLTLKREVRYNEAYAKTAYQWSGFLAQMGALLGTVIIFPLVTYTTLFQRSYGEL</sequence>
<evidence type="ECO:0000256" key="9">
    <source>
        <dbReference type="SAM" id="Phobius"/>
    </source>
</evidence>
<dbReference type="EMBL" id="JH767141">
    <property type="protein sequence ID" value="EQC38301.1"/>
    <property type="molecule type" value="Genomic_DNA"/>
</dbReference>
<evidence type="ECO:0000256" key="5">
    <source>
        <dbReference type="ARBA" id="ARBA00022475"/>
    </source>
</evidence>
<dbReference type="OMA" id="FMAMFLH"/>
<evidence type="ECO:0000256" key="3">
    <source>
        <dbReference type="ARBA" id="ARBA00006366"/>
    </source>
</evidence>
<feature type="transmembrane region" description="Helical" evidence="9">
    <location>
        <begin position="143"/>
        <end position="167"/>
    </location>
</feature>
<evidence type="ECO:0000256" key="8">
    <source>
        <dbReference type="ARBA" id="ARBA00023136"/>
    </source>
</evidence>
<keyword evidence="6 9" id="KW-0812">Transmembrane</keyword>
<dbReference type="InParanoid" id="T0QUB1"/>
<dbReference type="Proteomes" id="UP000030762">
    <property type="component" value="Unassembled WGS sequence"/>
</dbReference>
<keyword evidence="5" id="KW-1003">Cell membrane</keyword>
<evidence type="ECO:0000256" key="1">
    <source>
        <dbReference type="ARBA" id="ARBA00000215"/>
    </source>
</evidence>
<comment type="catalytic activity">
    <reaction evidence="1">
        <text>riboflavin(in) = riboflavin(out)</text>
        <dbReference type="Rhea" id="RHEA:35015"/>
        <dbReference type="ChEBI" id="CHEBI:57986"/>
    </reaction>
</comment>
<evidence type="ECO:0008006" key="12">
    <source>
        <dbReference type="Google" id="ProtNLM"/>
    </source>
</evidence>
<accession>T0QUB1</accession>
<keyword evidence="11" id="KW-1185">Reference proteome</keyword>
<dbReference type="GO" id="GO:0005886">
    <property type="term" value="C:plasma membrane"/>
    <property type="evidence" value="ECO:0007669"/>
    <property type="project" value="UniProtKB-SubCell"/>
</dbReference>
<dbReference type="OrthoDB" id="9995836at2759"/>
<name>T0QUB1_SAPDV</name>
<keyword evidence="8 9" id="KW-0472">Membrane</keyword>
<evidence type="ECO:0000256" key="6">
    <source>
        <dbReference type="ARBA" id="ARBA00022692"/>
    </source>
</evidence>
<dbReference type="PANTHER" id="PTHR12929:SF21">
    <property type="match status" value="1"/>
</dbReference>
<proteinExistence type="inferred from homology"/>
<feature type="transmembrane region" description="Helical" evidence="9">
    <location>
        <begin position="211"/>
        <end position="230"/>
    </location>
</feature>
<comment type="subcellular location">
    <subcellularLocation>
        <location evidence="2">Cell membrane</location>
        <topology evidence="2">Multi-pass membrane protein</topology>
    </subcellularLocation>
</comment>
<dbReference type="Pfam" id="PF06237">
    <property type="entry name" value="SLC52_ribofla_tr"/>
    <property type="match status" value="1"/>
</dbReference>
<dbReference type="SUPFAM" id="SSF103473">
    <property type="entry name" value="MFS general substrate transporter"/>
    <property type="match status" value="1"/>
</dbReference>
<dbReference type="VEuPathDB" id="FungiDB:SDRG_04022"/>
<feature type="transmembrane region" description="Helical" evidence="9">
    <location>
        <begin position="297"/>
        <end position="319"/>
    </location>
</feature>
<dbReference type="RefSeq" id="XP_008607893.1">
    <property type="nucleotide sequence ID" value="XM_008609671.1"/>
</dbReference>
<feature type="transmembrane region" description="Helical" evidence="9">
    <location>
        <begin position="436"/>
        <end position="458"/>
    </location>
</feature>
<feature type="transmembrane region" description="Helical" evidence="9">
    <location>
        <begin position="81"/>
        <end position="100"/>
    </location>
</feature>
<organism evidence="10 11">
    <name type="scientific">Saprolegnia diclina (strain VS20)</name>
    <dbReference type="NCBI Taxonomy" id="1156394"/>
    <lineage>
        <taxon>Eukaryota</taxon>
        <taxon>Sar</taxon>
        <taxon>Stramenopiles</taxon>
        <taxon>Oomycota</taxon>
        <taxon>Saprolegniomycetes</taxon>
        <taxon>Saprolegniales</taxon>
        <taxon>Saprolegniaceae</taxon>
        <taxon>Saprolegnia</taxon>
    </lineage>
</organism>
<dbReference type="InterPro" id="IPR009357">
    <property type="entry name" value="Riboflavin_transptr"/>
</dbReference>
<dbReference type="PANTHER" id="PTHR12929">
    <property type="entry name" value="SOLUTE CARRIER FAMILY 52"/>
    <property type="match status" value="1"/>
</dbReference>
<protein>
    <recommendedName>
        <fullName evidence="12">Nodulin-like domain-containing protein</fullName>
    </recommendedName>
</protein>
<reference evidence="10 11" key="1">
    <citation type="submission" date="2012-04" db="EMBL/GenBank/DDBJ databases">
        <title>The Genome Sequence of Saprolegnia declina VS20.</title>
        <authorList>
            <consortium name="The Broad Institute Genome Sequencing Platform"/>
            <person name="Russ C."/>
            <person name="Nusbaum C."/>
            <person name="Tyler B."/>
            <person name="van West P."/>
            <person name="Dieguez-Uribeondo J."/>
            <person name="de Bruijn I."/>
            <person name="Tripathy S."/>
            <person name="Jiang R."/>
            <person name="Young S.K."/>
            <person name="Zeng Q."/>
            <person name="Gargeya S."/>
            <person name="Fitzgerald M."/>
            <person name="Haas B."/>
            <person name="Abouelleil A."/>
            <person name="Alvarado L."/>
            <person name="Arachchi H.M."/>
            <person name="Berlin A."/>
            <person name="Chapman S.B."/>
            <person name="Goldberg J."/>
            <person name="Griggs A."/>
            <person name="Gujja S."/>
            <person name="Hansen M."/>
            <person name="Howarth C."/>
            <person name="Imamovic A."/>
            <person name="Larimer J."/>
            <person name="McCowen C."/>
            <person name="Montmayeur A."/>
            <person name="Murphy C."/>
            <person name="Neiman D."/>
            <person name="Pearson M."/>
            <person name="Priest M."/>
            <person name="Roberts A."/>
            <person name="Saif S."/>
            <person name="Shea T."/>
            <person name="Sisk P."/>
            <person name="Sykes S."/>
            <person name="Wortman J."/>
            <person name="Nusbaum C."/>
            <person name="Birren B."/>
        </authorList>
    </citation>
    <scope>NUCLEOTIDE SEQUENCE [LARGE SCALE GENOMIC DNA]</scope>
    <source>
        <strain evidence="10 11">VS20</strain>
    </source>
</reference>
<dbReference type="InterPro" id="IPR036259">
    <property type="entry name" value="MFS_trans_sf"/>
</dbReference>
<feature type="transmembrane region" description="Helical" evidence="9">
    <location>
        <begin position="112"/>
        <end position="131"/>
    </location>
</feature>
<feature type="transmembrane region" description="Helical" evidence="9">
    <location>
        <begin position="387"/>
        <end position="407"/>
    </location>
</feature>
<dbReference type="eggNOG" id="KOG4255">
    <property type="taxonomic scope" value="Eukaryota"/>
</dbReference>
<dbReference type="GeneID" id="19944749"/>
<evidence type="ECO:0000313" key="11">
    <source>
        <dbReference type="Proteomes" id="UP000030762"/>
    </source>
</evidence>